<accession>A0ABN1EIB5</accession>
<name>A0ABN1EIB5_9PROT</name>
<dbReference type="Pfam" id="PF03372">
    <property type="entry name" value="Exo_endo_phos"/>
    <property type="match status" value="1"/>
</dbReference>
<dbReference type="Proteomes" id="UP001501588">
    <property type="component" value="Unassembled WGS sequence"/>
</dbReference>
<gene>
    <name evidence="4" type="ORF">GCM10009416_00270</name>
</gene>
<dbReference type="InterPro" id="IPR036691">
    <property type="entry name" value="Endo/exonu/phosph_ase_sf"/>
</dbReference>
<keyword evidence="5" id="KW-1185">Reference proteome</keyword>
<dbReference type="SUPFAM" id="SSF56219">
    <property type="entry name" value="DNase I-like"/>
    <property type="match status" value="1"/>
</dbReference>
<dbReference type="Gene3D" id="3.60.10.10">
    <property type="entry name" value="Endonuclease/exonuclease/phosphatase"/>
    <property type="match status" value="1"/>
</dbReference>
<evidence type="ECO:0000256" key="1">
    <source>
        <dbReference type="SAM" id="MobiDB-lite"/>
    </source>
</evidence>
<protein>
    <submittedName>
        <fullName evidence="4">Endonuclease/exonuclease/phosphatase family protein</fullName>
    </submittedName>
</protein>
<evidence type="ECO:0000313" key="4">
    <source>
        <dbReference type="EMBL" id="GAA0566269.1"/>
    </source>
</evidence>
<dbReference type="GO" id="GO:0004519">
    <property type="term" value="F:endonuclease activity"/>
    <property type="evidence" value="ECO:0007669"/>
    <property type="project" value="UniProtKB-KW"/>
</dbReference>
<evidence type="ECO:0000256" key="2">
    <source>
        <dbReference type="SAM" id="Phobius"/>
    </source>
</evidence>
<dbReference type="EMBL" id="BAAAFZ010000001">
    <property type="protein sequence ID" value="GAA0566269.1"/>
    <property type="molecule type" value="Genomic_DNA"/>
</dbReference>
<keyword evidence="2" id="KW-0812">Transmembrane</keyword>
<organism evidence="4 5">
    <name type="scientific">Craurococcus roseus</name>
    <dbReference type="NCBI Taxonomy" id="77585"/>
    <lineage>
        <taxon>Bacteria</taxon>
        <taxon>Pseudomonadati</taxon>
        <taxon>Pseudomonadota</taxon>
        <taxon>Alphaproteobacteria</taxon>
        <taxon>Acetobacterales</taxon>
        <taxon>Acetobacteraceae</taxon>
        <taxon>Craurococcus</taxon>
    </lineage>
</organism>
<keyword evidence="2" id="KW-0472">Membrane</keyword>
<dbReference type="InterPro" id="IPR005135">
    <property type="entry name" value="Endo/exonuclease/phosphatase"/>
</dbReference>
<feature type="transmembrane region" description="Helical" evidence="2">
    <location>
        <begin position="27"/>
        <end position="45"/>
    </location>
</feature>
<keyword evidence="4" id="KW-0540">Nuclease</keyword>
<feature type="compositionally biased region" description="Basic and acidic residues" evidence="1">
    <location>
        <begin position="359"/>
        <end position="382"/>
    </location>
</feature>
<keyword evidence="4" id="KW-0378">Hydrolase</keyword>
<keyword evidence="4" id="KW-0255">Endonuclease</keyword>
<evidence type="ECO:0000259" key="3">
    <source>
        <dbReference type="Pfam" id="PF03372"/>
    </source>
</evidence>
<feature type="domain" description="Endonuclease/exonuclease/phosphatase" evidence="3">
    <location>
        <begin position="130"/>
        <end position="334"/>
    </location>
</feature>
<reference evidence="4 5" key="1">
    <citation type="journal article" date="2019" name="Int. J. Syst. Evol. Microbiol.">
        <title>The Global Catalogue of Microorganisms (GCM) 10K type strain sequencing project: providing services to taxonomists for standard genome sequencing and annotation.</title>
        <authorList>
            <consortium name="The Broad Institute Genomics Platform"/>
            <consortium name="The Broad Institute Genome Sequencing Center for Infectious Disease"/>
            <person name="Wu L."/>
            <person name="Ma J."/>
        </authorList>
    </citation>
    <scope>NUCLEOTIDE SEQUENCE [LARGE SCALE GENOMIC DNA]</scope>
    <source>
        <strain evidence="4 5">JCM 9933</strain>
    </source>
</reference>
<evidence type="ECO:0000313" key="5">
    <source>
        <dbReference type="Proteomes" id="UP001501588"/>
    </source>
</evidence>
<sequence length="382" mass="41436">MSQARDPAAARGRLADPPRRRGGGAPIAAWAAGLVLVAATALPFIPTDDWWVRALEFPRPALAVLLALTALVAWAALDRRRAAVRVLLAAVLAAFAFQLHAMWPYTPLHPAQVPSVADCAPENGLSLVVANLREGNNGAARFLEEVRRARPDLVFVVEVDSGWIEALSPLEEDYPNRVLHPQDDFWGLALYARLALVEPEVRHLLTGYVPSLRTGLRLRSGAVVEFHGLHPKPPTPWHGTGLRDAELLLAAEAARAGARPAVVGGDLNAAAWSNITGLMRRIGGLVDPRVGRGFFLTFPTWLPVPLRFPIDHVLFGHEFRLRAIELLPDIGSDHLPLLARLCHVPGDARTPDAAPPTEADLRRAREAIENGREDAARGGDGR</sequence>
<keyword evidence="2" id="KW-1133">Transmembrane helix</keyword>
<feature type="transmembrane region" description="Helical" evidence="2">
    <location>
        <begin position="84"/>
        <end position="103"/>
    </location>
</feature>
<dbReference type="RefSeq" id="WP_343893093.1">
    <property type="nucleotide sequence ID" value="NZ_BAAAFZ010000001.1"/>
</dbReference>
<feature type="transmembrane region" description="Helical" evidence="2">
    <location>
        <begin position="57"/>
        <end position="77"/>
    </location>
</feature>
<feature type="region of interest" description="Disordered" evidence="1">
    <location>
        <begin position="1"/>
        <end position="21"/>
    </location>
</feature>
<comment type="caution">
    <text evidence="4">The sequence shown here is derived from an EMBL/GenBank/DDBJ whole genome shotgun (WGS) entry which is preliminary data.</text>
</comment>
<feature type="compositionally biased region" description="Low complexity" evidence="1">
    <location>
        <begin position="1"/>
        <end position="12"/>
    </location>
</feature>
<feature type="region of interest" description="Disordered" evidence="1">
    <location>
        <begin position="346"/>
        <end position="382"/>
    </location>
</feature>
<proteinExistence type="predicted"/>